<dbReference type="Proteomes" id="UP000006813">
    <property type="component" value="Unassembled WGS sequence"/>
</dbReference>
<feature type="transmembrane region" description="Helical" evidence="8">
    <location>
        <begin position="36"/>
        <end position="57"/>
    </location>
</feature>
<dbReference type="PRINTS" id="PR00237">
    <property type="entry name" value="GPCRRHODOPSN"/>
</dbReference>
<dbReference type="InParanoid" id="G5AZD1"/>
<evidence type="ECO:0000256" key="4">
    <source>
        <dbReference type="ARBA" id="ARBA00023040"/>
    </source>
</evidence>
<keyword evidence="6 10" id="KW-0675">Receptor</keyword>
<dbReference type="PROSITE" id="PS50262">
    <property type="entry name" value="G_PROTEIN_RECEP_F1_2"/>
    <property type="match status" value="1"/>
</dbReference>
<protein>
    <submittedName>
        <fullName evidence="10">Olfactory receptor 4C11</fullName>
    </submittedName>
</protein>
<dbReference type="Pfam" id="PF00001">
    <property type="entry name" value="7tm_1"/>
    <property type="match status" value="1"/>
</dbReference>
<reference evidence="10 11" key="1">
    <citation type="journal article" date="2011" name="Nature">
        <title>Genome sequencing reveals insights into physiology and longevity of the naked mole rat.</title>
        <authorList>
            <person name="Kim E.B."/>
            <person name="Fang X."/>
            <person name="Fushan A.A."/>
            <person name="Huang Z."/>
            <person name="Lobanov A.V."/>
            <person name="Han L."/>
            <person name="Marino S.M."/>
            <person name="Sun X."/>
            <person name="Turanov A.A."/>
            <person name="Yang P."/>
            <person name="Yim S.H."/>
            <person name="Zhao X."/>
            <person name="Kasaikina M.V."/>
            <person name="Stoletzki N."/>
            <person name="Peng C."/>
            <person name="Polak P."/>
            <person name="Xiong Z."/>
            <person name="Kiezun A."/>
            <person name="Zhu Y."/>
            <person name="Chen Y."/>
            <person name="Kryukov G.V."/>
            <person name="Zhang Q."/>
            <person name="Peshkin L."/>
            <person name="Yang L."/>
            <person name="Bronson R.T."/>
            <person name="Buffenstein R."/>
            <person name="Wang B."/>
            <person name="Han C."/>
            <person name="Li Q."/>
            <person name="Chen L."/>
            <person name="Zhao W."/>
            <person name="Sunyaev S.R."/>
            <person name="Park T.J."/>
            <person name="Zhang G."/>
            <person name="Wang J."/>
            <person name="Gladyshev V.N."/>
        </authorList>
    </citation>
    <scope>NUCLEOTIDE SEQUENCE [LARGE SCALE GENOMIC DNA]</scope>
</reference>
<keyword evidence="4" id="KW-0297">G-protein coupled receptor</keyword>
<dbReference type="InterPro" id="IPR017452">
    <property type="entry name" value="GPCR_Rhodpsn_7TM"/>
</dbReference>
<evidence type="ECO:0000313" key="11">
    <source>
        <dbReference type="Proteomes" id="UP000006813"/>
    </source>
</evidence>
<feature type="domain" description="G-protein coupled receptors family 1 profile" evidence="9">
    <location>
        <begin position="16"/>
        <end position="157"/>
    </location>
</feature>
<accession>G5AZD1</accession>
<comment type="subcellular location">
    <subcellularLocation>
        <location evidence="1">Membrane</location>
        <topology evidence="1">Multi-pass membrane protein</topology>
    </subcellularLocation>
</comment>
<name>G5AZD1_HETGA</name>
<keyword evidence="5 8" id="KW-0472">Membrane</keyword>
<evidence type="ECO:0000259" key="9">
    <source>
        <dbReference type="PROSITE" id="PS50262"/>
    </source>
</evidence>
<dbReference type="InterPro" id="IPR000276">
    <property type="entry name" value="GPCR_Rhodpsn"/>
</dbReference>
<feature type="transmembrane region" description="Helical" evidence="8">
    <location>
        <begin position="6"/>
        <end position="24"/>
    </location>
</feature>
<evidence type="ECO:0000256" key="1">
    <source>
        <dbReference type="ARBA" id="ARBA00004141"/>
    </source>
</evidence>
<keyword evidence="3 8" id="KW-1133">Transmembrane helix</keyword>
<keyword evidence="7" id="KW-0807">Transducer</keyword>
<feature type="transmembrane region" description="Helical" evidence="8">
    <location>
        <begin position="77"/>
        <end position="105"/>
    </location>
</feature>
<dbReference type="PANTHER" id="PTHR48002">
    <property type="entry name" value="OLFACTORY RECEPTOR"/>
    <property type="match status" value="1"/>
</dbReference>
<organism evidence="10 11">
    <name type="scientific">Heterocephalus glaber</name>
    <name type="common">Naked mole rat</name>
    <dbReference type="NCBI Taxonomy" id="10181"/>
    <lineage>
        <taxon>Eukaryota</taxon>
        <taxon>Metazoa</taxon>
        <taxon>Chordata</taxon>
        <taxon>Craniata</taxon>
        <taxon>Vertebrata</taxon>
        <taxon>Euteleostomi</taxon>
        <taxon>Mammalia</taxon>
        <taxon>Eutheria</taxon>
        <taxon>Euarchontoglires</taxon>
        <taxon>Glires</taxon>
        <taxon>Rodentia</taxon>
        <taxon>Hystricomorpha</taxon>
        <taxon>Bathyergidae</taxon>
        <taxon>Heterocephalus</taxon>
    </lineage>
</organism>
<feature type="transmembrane region" description="Helical" evidence="8">
    <location>
        <begin position="126"/>
        <end position="153"/>
    </location>
</feature>
<evidence type="ECO:0000256" key="7">
    <source>
        <dbReference type="ARBA" id="ARBA00023224"/>
    </source>
</evidence>
<evidence type="ECO:0000256" key="5">
    <source>
        <dbReference type="ARBA" id="ARBA00023136"/>
    </source>
</evidence>
<evidence type="ECO:0000256" key="3">
    <source>
        <dbReference type="ARBA" id="ARBA00022989"/>
    </source>
</evidence>
<dbReference type="GO" id="GO:0016020">
    <property type="term" value="C:membrane"/>
    <property type="evidence" value="ECO:0007669"/>
    <property type="project" value="UniProtKB-SubCell"/>
</dbReference>
<dbReference type="InterPro" id="IPR050427">
    <property type="entry name" value="Olfactory_Receptors"/>
</dbReference>
<dbReference type="EMBL" id="JH167608">
    <property type="protein sequence ID" value="EHB02392.1"/>
    <property type="molecule type" value="Genomic_DNA"/>
</dbReference>
<dbReference type="SUPFAM" id="SSF81321">
    <property type="entry name" value="Family A G protein-coupled receptor-like"/>
    <property type="match status" value="1"/>
</dbReference>
<evidence type="ECO:0000256" key="2">
    <source>
        <dbReference type="ARBA" id="ARBA00022692"/>
    </source>
</evidence>
<evidence type="ECO:0000256" key="6">
    <source>
        <dbReference type="ARBA" id="ARBA00023170"/>
    </source>
</evidence>
<dbReference type="GO" id="GO:0004930">
    <property type="term" value="F:G protein-coupled receptor activity"/>
    <property type="evidence" value="ECO:0007669"/>
    <property type="project" value="UniProtKB-KW"/>
</dbReference>
<dbReference type="Gene3D" id="1.20.1070.10">
    <property type="entry name" value="Rhodopsin 7-helix transmembrane proteins"/>
    <property type="match status" value="1"/>
</dbReference>
<proteinExistence type="predicted"/>
<sequence>MVFLIFSIFYVGTVVGNLLIMVTIKRRRTLRSPLYFFLFHLSFADSCFSTATAPRLLAGTFSARKVTSYNECMTQVFMLHFFGCLEIFVLILIAVDFYVAICKPLHYPSIISRQPLLKLTCMDTHMVNLLVVLNSGAICSSSFIFLMISYFVILHSL</sequence>
<gene>
    <name evidence="10" type="ORF">GW7_08711</name>
</gene>
<evidence type="ECO:0000256" key="8">
    <source>
        <dbReference type="SAM" id="Phobius"/>
    </source>
</evidence>
<dbReference type="AlphaFoldDB" id="G5AZD1"/>
<evidence type="ECO:0000313" key="10">
    <source>
        <dbReference type="EMBL" id="EHB02392.1"/>
    </source>
</evidence>
<keyword evidence="2 8" id="KW-0812">Transmembrane</keyword>